<reference evidence="1" key="1">
    <citation type="submission" date="2021-05" db="EMBL/GenBank/DDBJ databases">
        <authorList>
            <person name="Pietrasiak N."/>
            <person name="Ward R."/>
            <person name="Stajich J.E."/>
            <person name="Kurbessoian T."/>
        </authorList>
    </citation>
    <scope>NUCLEOTIDE SEQUENCE</scope>
    <source>
        <strain evidence="1">HA4357-MV3</strain>
    </source>
</reference>
<organism evidence="1 2">
    <name type="scientific">Pelatocladus maniniholoensis HA4357-MV3</name>
    <dbReference type="NCBI Taxonomy" id="1117104"/>
    <lineage>
        <taxon>Bacteria</taxon>
        <taxon>Bacillati</taxon>
        <taxon>Cyanobacteriota</taxon>
        <taxon>Cyanophyceae</taxon>
        <taxon>Nostocales</taxon>
        <taxon>Nostocaceae</taxon>
        <taxon>Pelatocladus</taxon>
    </lineage>
</organism>
<evidence type="ECO:0000313" key="2">
    <source>
        <dbReference type="Proteomes" id="UP000813215"/>
    </source>
</evidence>
<comment type="caution">
    <text evidence="1">The sequence shown here is derived from an EMBL/GenBank/DDBJ whole genome shotgun (WGS) entry which is preliminary data.</text>
</comment>
<accession>A0A9E3HDS3</accession>
<reference evidence="1" key="2">
    <citation type="journal article" date="2022" name="Microbiol. Resour. Announc.">
        <title>Metagenome Sequencing to Explore Phylogenomics of Terrestrial Cyanobacteria.</title>
        <authorList>
            <person name="Ward R.D."/>
            <person name="Stajich J.E."/>
            <person name="Johansen J.R."/>
            <person name="Huntemann M."/>
            <person name="Clum A."/>
            <person name="Foster B."/>
            <person name="Foster B."/>
            <person name="Roux S."/>
            <person name="Palaniappan K."/>
            <person name="Varghese N."/>
            <person name="Mukherjee S."/>
            <person name="Reddy T.B.K."/>
            <person name="Daum C."/>
            <person name="Copeland A."/>
            <person name="Chen I.A."/>
            <person name="Ivanova N.N."/>
            <person name="Kyrpides N.C."/>
            <person name="Shapiro N."/>
            <person name="Eloe-Fadrosh E.A."/>
            <person name="Pietrasiak N."/>
        </authorList>
    </citation>
    <scope>NUCLEOTIDE SEQUENCE</scope>
    <source>
        <strain evidence="1">HA4357-MV3</strain>
    </source>
</reference>
<name>A0A9E3HDS3_9NOST</name>
<evidence type="ECO:0000313" key="1">
    <source>
        <dbReference type="EMBL" id="MBW4435295.1"/>
    </source>
</evidence>
<gene>
    <name evidence="1" type="ORF">KME28_27195</name>
</gene>
<dbReference type="Proteomes" id="UP000813215">
    <property type="component" value="Unassembled WGS sequence"/>
</dbReference>
<dbReference type="EMBL" id="JAHHHW010000160">
    <property type="protein sequence ID" value="MBW4435295.1"/>
    <property type="molecule type" value="Genomic_DNA"/>
</dbReference>
<dbReference type="AlphaFoldDB" id="A0A9E3HDS3"/>
<proteinExistence type="predicted"/>
<sequence>MKKQNIYQESNKQFTSLEHLIYLDLVKLLLAWNNCFGLEAYCYQIRF</sequence>
<protein>
    <submittedName>
        <fullName evidence="1">Uncharacterized protein</fullName>
    </submittedName>
</protein>